<comment type="similarity">
    <text evidence="2">Belongs to the outer membrane factor (OMF) (TC 1.B.17) family.</text>
</comment>
<evidence type="ECO:0000256" key="2">
    <source>
        <dbReference type="ARBA" id="ARBA00007613"/>
    </source>
</evidence>
<dbReference type="EMBL" id="BSDS01000002">
    <property type="protein sequence ID" value="GLI40102.1"/>
    <property type="molecule type" value="Genomic_DNA"/>
</dbReference>
<evidence type="ECO:0000313" key="11">
    <source>
        <dbReference type="Proteomes" id="UP001144352"/>
    </source>
</evidence>
<feature type="signal peptide" evidence="9">
    <location>
        <begin position="1"/>
        <end position="23"/>
    </location>
</feature>
<dbReference type="RefSeq" id="WP_214184917.1">
    <property type="nucleotide sequence ID" value="NZ_BSDS01000002.1"/>
</dbReference>
<evidence type="ECO:0000256" key="4">
    <source>
        <dbReference type="ARBA" id="ARBA00022452"/>
    </source>
</evidence>
<comment type="caution">
    <text evidence="10">The sequence shown here is derived from an EMBL/GenBank/DDBJ whole genome shotgun (WGS) entry which is preliminary data.</text>
</comment>
<dbReference type="AlphaFoldDB" id="A0A9W6G475"/>
<evidence type="ECO:0000256" key="9">
    <source>
        <dbReference type="SAM" id="SignalP"/>
    </source>
</evidence>
<name>A0A9W6G475_9BACT</name>
<dbReference type="Gene3D" id="1.20.1600.10">
    <property type="entry name" value="Outer membrane efflux proteins (OEP)"/>
    <property type="match status" value="1"/>
</dbReference>
<dbReference type="SUPFAM" id="SSF56954">
    <property type="entry name" value="Outer membrane efflux proteins (OEP)"/>
    <property type="match status" value="1"/>
</dbReference>
<evidence type="ECO:0000256" key="6">
    <source>
        <dbReference type="ARBA" id="ARBA00023136"/>
    </source>
</evidence>
<keyword evidence="4" id="KW-1134">Transmembrane beta strand</keyword>
<dbReference type="PANTHER" id="PTHR30026">
    <property type="entry name" value="OUTER MEMBRANE PROTEIN TOLC"/>
    <property type="match status" value="1"/>
</dbReference>
<proteinExistence type="inferred from homology"/>
<feature type="chain" id="PRO_5040719634" evidence="9">
    <location>
        <begin position="24"/>
        <end position="454"/>
    </location>
</feature>
<dbReference type="GO" id="GO:0009279">
    <property type="term" value="C:cell outer membrane"/>
    <property type="evidence" value="ECO:0007669"/>
    <property type="project" value="UniProtKB-SubCell"/>
</dbReference>
<comment type="subcellular location">
    <subcellularLocation>
        <location evidence="1">Cell outer membrane</location>
    </subcellularLocation>
</comment>
<dbReference type="GO" id="GO:0015288">
    <property type="term" value="F:porin activity"/>
    <property type="evidence" value="ECO:0007669"/>
    <property type="project" value="TreeGrafter"/>
</dbReference>
<evidence type="ECO:0000256" key="5">
    <source>
        <dbReference type="ARBA" id="ARBA00022692"/>
    </source>
</evidence>
<keyword evidence="6" id="KW-0472">Membrane</keyword>
<dbReference type="PANTHER" id="PTHR30026:SF13">
    <property type="entry name" value="MEMBRANE EFFLUX PROTEIN, PUTATIVE-RELATED"/>
    <property type="match status" value="1"/>
</dbReference>
<dbReference type="Proteomes" id="UP001144352">
    <property type="component" value="Unassembled WGS sequence"/>
</dbReference>
<keyword evidence="7" id="KW-0998">Cell outer membrane</keyword>
<evidence type="ECO:0000256" key="1">
    <source>
        <dbReference type="ARBA" id="ARBA00004442"/>
    </source>
</evidence>
<accession>A0A9W6G475</accession>
<keyword evidence="9" id="KW-0732">Signal</keyword>
<evidence type="ECO:0000313" key="10">
    <source>
        <dbReference type="EMBL" id="GLI40102.1"/>
    </source>
</evidence>
<evidence type="ECO:0000256" key="3">
    <source>
        <dbReference type="ARBA" id="ARBA00022448"/>
    </source>
</evidence>
<feature type="coiled-coil region" evidence="8">
    <location>
        <begin position="162"/>
        <end position="189"/>
    </location>
</feature>
<keyword evidence="8" id="KW-0175">Coiled coil</keyword>
<dbReference type="GO" id="GO:1990281">
    <property type="term" value="C:efflux pump complex"/>
    <property type="evidence" value="ECO:0007669"/>
    <property type="project" value="TreeGrafter"/>
</dbReference>
<protein>
    <submittedName>
        <fullName evidence="10">RND transporter</fullName>
    </submittedName>
</protein>
<dbReference type="Pfam" id="PF02321">
    <property type="entry name" value="OEP"/>
    <property type="match status" value="1"/>
</dbReference>
<dbReference type="InterPro" id="IPR003423">
    <property type="entry name" value="OMP_efflux"/>
</dbReference>
<dbReference type="GO" id="GO:0015562">
    <property type="term" value="F:efflux transmembrane transporter activity"/>
    <property type="evidence" value="ECO:0007669"/>
    <property type="project" value="InterPro"/>
</dbReference>
<sequence>MRTLRAVALACCLTALPLSGALAAEPATATKTLSLDECIRGAIATAPELGESQADIELAQSRLEEAKGYRFPQIEMKALFGPVPEARGNQVWSPDGVNDTDSLTWFARADATLVQPLYTFGKISENMKAATHGIEVDRAKKDQRRNEVALQTKEYYYGVLLAREMREVVLEVRENLDKARKKAQELLDKSSPNVEELDIYKLDAFNGEVGKYLAEADKGETLAISALRTRIGLPPEAQIDIATERLVPDEGTAGDLPAYIDEARAKRPEFKQLKEGLQAREALVEAAKAAYYPDIFLAGLLSGAYSPERSRIDNPFITDEFNHFWSGIALGVKWKLDFGITGSKVAGERAQYNRLLSTKVYAENNIPLQVKKAWLELKEAEKSIDATRDAYSNAKKWIVSAMANFDFGVGPAKELFDGLQNYARMRAGYFQSIYNQKMSRANLDYAVGAMPLEK</sequence>
<keyword evidence="11" id="KW-1185">Reference proteome</keyword>
<gene>
    <name evidence="10" type="ORF">GHYDROH2_36030</name>
</gene>
<reference evidence="10" key="1">
    <citation type="submission" date="2022-12" db="EMBL/GenBank/DDBJ databases">
        <title>Reference genome sequencing for broad-spectrum identification of bacterial and archaeal isolates by mass spectrometry.</title>
        <authorList>
            <person name="Sekiguchi Y."/>
            <person name="Tourlousse D.M."/>
        </authorList>
    </citation>
    <scope>NUCLEOTIDE SEQUENCE</scope>
    <source>
        <strain evidence="10">H2</strain>
    </source>
</reference>
<keyword evidence="3" id="KW-0813">Transport</keyword>
<organism evidence="10 11">
    <name type="scientific">Geobacter hydrogenophilus</name>
    <dbReference type="NCBI Taxonomy" id="40983"/>
    <lineage>
        <taxon>Bacteria</taxon>
        <taxon>Pseudomonadati</taxon>
        <taxon>Thermodesulfobacteriota</taxon>
        <taxon>Desulfuromonadia</taxon>
        <taxon>Geobacterales</taxon>
        <taxon>Geobacteraceae</taxon>
        <taxon>Geobacter</taxon>
    </lineage>
</organism>
<dbReference type="InterPro" id="IPR051906">
    <property type="entry name" value="TolC-like"/>
</dbReference>
<evidence type="ECO:0000256" key="8">
    <source>
        <dbReference type="SAM" id="Coils"/>
    </source>
</evidence>
<keyword evidence="5" id="KW-0812">Transmembrane</keyword>
<evidence type="ECO:0000256" key="7">
    <source>
        <dbReference type="ARBA" id="ARBA00023237"/>
    </source>
</evidence>